<protein>
    <recommendedName>
        <fullName evidence="3">GGDEF domain-containing protein</fullName>
    </recommendedName>
</protein>
<feature type="coiled-coil region" evidence="1">
    <location>
        <begin position="415"/>
        <end position="460"/>
    </location>
</feature>
<dbReference type="EMBL" id="CAKMMF010000002">
    <property type="protein sequence ID" value="CAH1193785.1"/>
    <property type="molecule type" value="Genomic_DNA"/>
</dbReference>
<dbReference type="Pfam" id="PF00990">
    <property type="entry name" value="GGDEF"/>
    <property type="match status" value="1"/>
</dbReference>
<organism evidence="4 5">
    <name type="scientific">Paenibacillus plantiphilus</name>
    <dbReference type="NCBI Taxonomy" id="2905650"/>
    <lineage>
        <taxon>Bacteria</taxon>
        <taxon>Bacillati</taxon>
        <taxon>Bacillota</taxon>
        <taxon>Bacilli</taxon>
        <taxon>Bacillales</taxon>
        <taxon>Paenibacillaceae</taxon>
        <taxon>Paenibacillus</taxon>
    </lineage>
</organism>
<evidence type="ECO:0000256" key="2">
    <source>
        <dbReference type="SAM" id="Phobius"/>
    </source>
</evidence>
<dbReference type="InterPro" id="IPR043128">
    <property type="entry name" value="Rev_trsase/Diguanyl_cyclase"/>
</dbReference>
<feature type="transmembrane region" description="Helical" evidence="2">
    <location>
        <begin position="327"/>
        <end position="347"/>
    </location>
</feature>
<feature type="transmembrane region" description="Helical" evidence="2">
    <location>
        <begin position="359"/>
        <end position="380"/>
    </location>
</feature>
<dbReference type="SUPFAM" id="SSF55073">
    <property type="entry name" value="Nucleotide cyclase"/>
    <property type="match status" value="1"/>
</dbReference>
<feature type="domain" description="GGDEF" evidence="3">
    <location>
        <begin position="488"/>
        <end position="623"/>
    </location>
</feature>
<dbReference type="Proteomes" id="UP000838686">
    <property type="component" value="Unassembled WGS sequence"/>
</dbReference>
<name>A0ABM9BSP9_9BACL</name>
<dbReference type="PROSITE" id="PS50887">
    <property type="entry name" value="GGDEF"/>
    <property type="match status" value="1"/>
</dbReference>
<dbReference type="PANTHER" id="PTHR45138">
    <property type="entry name" value="REGULATORY COMPONENTS OF SENSORY TRANSDUCTION SYSTEM"/>
    <property type="match status" value="1"/>
</dbReference>
<dbReference type="InterPro" id="IPR011623">
    <property type="entry name" value="7TMR_DISM_rcpt_extracell_dom1"/>
</dbReference>
<feature type="transmembrane region" description="Helical" evidence="2">
    <location>
        <begin position="300"/>
        <end position="321"/>
    </location>
</feature>
<dbReference type="InterPro" id="IPR000160">
    <property type="entry name" value="GGDEF_dom"/>
</dbReference>
<dbReference type="PROSITE" id="PS51257">
    <property type="entry name" value="PROKAR_LIPOPROTEIN"/>
    <property type="match status" value="1"/>
</dbReference>
<comment type="caution">
    <text evidence="4">The sequence shown here is derived from an EMBL/GenBank/DDBJ whole genome shotgun (WGS) entry which is preliminary data.</text>
</comment>
<gene>
    <name evidence="4" type="ORF">PAECIP111893_00553</name>
</gene>
<feature type="transmembrane region" description="Helical" evidence="2">
    <location>
        <begin position="273"/>
        <end position="293"/>
    </location>
</feature>
<reference evidence="4" key="1">
    <citation type="submission" date="2022-01" db="EMBL/GenBank/DDBJ databases">
        <authorList>
            <person name="Criscuolo A."/>
        </authorList>
    </citation>
    <scope>NUCLEOTIDE SEQUENCE</scope>
    <source>
        <strain evidence="4">CIP111893</strain>
    </source>
</reference>
<evidence type="ECO:0000259" key="3">
    <source>
        <dbReference type="PROSITE" id="PS50887"/>
    </source>
</evidence>
<dbReference type="Gene3D" id="3.30.70.270">
    <property type="match status" value="1"/>
</dbReference>
<dbReference type="InterPro" id="IPR029787">
    <property type="entry name" value="Nucleotide_cyclase"/>
</dbReference>
<dbReference type="PANTHER" id="PTHR45138:SF9">
    <property type="entry name" value="DIGUANYLATE CYCLASE DGCM-RELATED"/>
    <property type="match status" value="1"/>
</dbReference>
<dbReference type="Pfam" id="PF07695">
    <property type="entry name" value="7TMR-DISM_7TM"/>
    <property type="match status" value="1"/>
</dbReference>
<keyword evidence="2" id="KW-1133">Transmembrane helix</keyword>
<proteinExistence type="predicted"/>
<keyword evidence="2" id="KW-0812">Transmembrane</keyword>
<dbReference type="InterPro" id="IPR050469">
    <property type="entry name" value="Diguanylate_Cyclase"/>
</dbReference>
<feature type="transmembrane region" description="Helical" evidence="2">
    <location>
        <begin position="236"/>
        <end position="253"/>
    </location>
</feature>
<dbReference type="RefSeq" id="WP_236338809.1">
    <property type="nucleotide sequence ID" value="NZ_CAKMMF010000002.1"/>
</dbReference>
<keyword evidence="2" id="KW-0472">Membrane</keyword>
<accession>A0ABM9BSP9</accession>
<dbReference type="SMART" id="SM00267">
    <property type="entry name" value="GGDEF"/>
    <property type="match status" value="1"/>
</dbReference>
<keyword evidence="5" id="KW-1185">Reference proteome</keyword>
<feature type="transmembrane region" description="Helical" evidence="2">
    <location>
        <begin position="386"/>
        <end position="404"/>
    </location>
</feature>
<keyword evidence="1" id="KW-0175">Coiled coil</keyword>
<evidence type="ECO:0000313" key="4">
    <source>
        <dbReference type="EMBL" id="CAH1193785.1"/>
    </source>
</evidence>
<dbReference type="CDD" id="cd01949">
    <property type="entry name" value="GGDEF"/>
    <property type="match status" value="1"/>
</dbReference>
<evidence type="ECO:0000313" key="5">
    <source>
        <dbReference type="Proteomes" id="UP000838686"/>
    </source>
</evidence>
<feature type="transmembrane region" description="Helical" evidence="2">
    <location>
        <begin position="206"/>
        <end position="229"/>
    </location>
</feature>
<evidence type="ECO:0000256" key="1">
    <source>
        <dbReference type="SAM" id="Coils"/>
    </source>
</evidence>
<dbReference type="NCBIfam" id="TIGR00254">
    <property type="entry name" value="GGDEF"/>
    <property type="match status" value="1"/>
</dbReference>
<sequence length="623" mass="70141">MTFRAYLSLPIVLVIVMLTGCSTTSDELDIEPRAASGLLDARQLTLEKDQLILLNGEWSFYWNQLLEPSDIESGIGEQTDYLEMPSNWYKYKLNGNNLPRTGYATFVLDMQVAEPEQTKGILVPVMYSNYKLWVNNQLLAVSGEVGTDSKQSVPYKSTEVIYFSAPTQHVQLVLQISNYHNYAGGMLEPLLYGSSSAVQKNHDRNIAVQFILFGILLLAGIYHIGLSFFRNKNTSMLCFGLFCSVVSLRNTLVGEVFFTKLFPDFPWEVAMKIEYSCLYLMVPLFALFLQRLFPEESSALFTKISFILAGSYTILTIIVSADIYYLFLLYYQIFIVISLAYAVLLLLRATYRKRDGAVFALVGFSAFVLTSLFDLSGFILQRYSWQSFHSLGVATFIVCFSLVLSKKLSTSFNMAEQLAQQLTEWNESLDKKVHERTLVIEESNKKLEELNRQLQEWSLVDGLTNVSNRRHFDDFLNSQLIQCAKKKAPLTLLLIDIDYFKLYNDANGHIQGDHCLKEVARAIKASLSPHQGLTARYGGEEFAVVMPGCNKENALAMAQILCTAVRELGIPHTQSLASGDVTVSIGAATINPEPNTNHHVIIDLADQNLYKAKSMGRNQVYSN</sequence>